<dbReference type="EMBL" id="BPLR01019497">
    <property type="protein sequence ID" value="GIX68504.1"/>
    <property type="molecule type" value="Genomic_DNA"/>
</dbReference>
<protein>
    <submittedName>
        <fullName evidence="1">Uncharacterized protein</fullName>
    </submittedName>
</protein>
<evidence type="ECO:0000313" key="2">
    <source>
        <dbReference type="Proteomes" id="UP001054945"/>
    </source>
</evidence>
<keyword evidence="2" id="KW-1185">Reference proteome</keyword>
<dbReference type="Proteomes" id="UP001054945">
    <property type="component" value="Unassembled WGS sequence"/>
</dbReference>
<comment type="caution">
    <text evidence="1">The sequence shown here is derived from an EMBL/GenBank/DDBJ whole genome shotgun (WGS) entry which is preliminary data.</text>
</comment>
<organism evidence="1 2">
    <name type="scientific">Caerostris extrusa</name>
    <name type="common">Bark spider</name>
    <name type="synonym">Caerostris bankana</name>
    <dbReference type="NCBI Taxonomy" id="172846"/>
    <lineage>
        <taxon>Eukaryota</taxon>
        <taxon>Metazoa</taxon>
        <taxon>Ecdysozoa</taxon>
        <taxon>Arthropoda</taxon>
        <taxon>Chelicerata</taxon>
        <taxon>Arachnida</taxon>
        <taxon>Araneae</taxon>
        <taxon>Araneomorphae</taxon>
        <taxon>Entelegynae</taxon>
        <taxon>Araneoidea</taxon>
        <taxon>Araneidae</taxon>
        <taxon>Caerostris</taxon>
    </lineage>
</organism>
<name>A0AAV4MCH6_CAEEX</name>
<sequence>MDGKLITSSISICKKTHAANNSRHLAGIVYFDSGVLQWQEWGRGGACASRWCSRFGVHVWGEWLVIALTPQVRLAAEGMAILKTCCCWKSVRDGSFACGIYTMVSSIIL</sequence>
<proteinExistence type="predicted"/>
<reference evidence="1 2" key="1">
    <citation type="submission" date="2021-06" db="EMBL/GenBank/DDBJ databases">
        <title>Caerostris extrusa draft genome.</title>
        <authorList>
            <person name="Kono N."/>
            <person name="Arakawa K."/>
        </authorList>
    </citation>
    <scope>NUCLEOTIDE SEQUENCE [LARGE SCALE GENOMIC DNA]</scope>
</reference>
<accession>A0AAV4MCH6</accession>
<evidence type="ECO:0000313" key="1">
    <source>
        <dbReference type="EMBL" id="GIX68504.1"/>
    </source>
</evidence>
<gene>
    <name evidence="1" type="ORF">CEXT_682401</name>
</gene>
<dbReference type="AlphaFoldDB" id="A0AAV4MCH6"/>